<evidence type="ECO:0000313" key="4">
    <source>
        <dbReference type="Proteomes" id="UP000028838"/>
    </source>
</evidence>
<comment type="caution">
    <text evidence="3">The sequence shown here is derived from an EMBL/GenBank/DDBJ whole genome shotgun (WGS) entry which is preliminary data.</text>
</comment>
<evidence type="ECO:0000259" key="2">
    <source>
        <dbReference type="Pfam" id="PF01411"/>
    </source>
</evidence>
<organism evidence="3 4">
    <name type="scientific">Toxoplasma gondii FOU</name>
    <dbReference type="NCBI Taxonomy" id="943167"/>
    <lineage>
        <taxon>Eukaryota</taxon>
        <taxon>Sar</taxon>
        <taxon>Alveolata</taxon>
        <taxon>Apicomplexa</taxon>
        <taxon>Conoidasida</taxon>
        <taxon>Coccidia</taxon>
        <taxon>Eucoccidiorida</taxon>
        <taxon>Eimeriorina</taxon>
        <taxon>Sarcocystidae</taxon>
        <taxon>Toxoplasma</taxon>
    </lineage>
</organism>
<evidence type="ECO:0000256" key="1">
    <source>
        <dbReference type="SAM" id="MobiDB-lite"/>
    </source>
</evidence>
<keyword evidence="3" id="KW-0436">Ligase</keyword>
<dbReference type="Proteomes" id="UP000028838">
    <property type="component" value="Unassembled WGS sequence"/>
</dbReference>
<proteinExistence type="predicted"/>
<dbReference type="GO" id="GO:0006419">
    <property type="term" value="P:alanyl-tRNA aminoacylation"/>
    <property type="evidence" value="ECO:0007669"/>
    <property type="project" value="InterPro"/>
</dbReference>
<dbReference type="Gene3D" id="3.30.930.10">
    <property type="entry name" value="Bira Bifunctional Protein, Domain 2"/>
    <property type="match status" value="1"/>
</dbReference>
<dbReference type="InterPro" id="IPR050058">
    <property type="entry name" value="Ala-tRNA_ligase"/>
</dbReference>
<dbReference type="VEuPathDB" id="ToxoDB:TGFOU_364200"/>
<dbReference type="AlphaFoldDB" id="A0A086L2X9"/>
<dbReference type="EMBL" id="AEYH02001356">
    <property type="protein sequence ID" value="KFG50997.1"/>
    <property type="molecule type" value="Genomic_DNA"/>
</dbReference>
<accession>A0A086L2X9</accession>
<dbReference type="GO" id="GO:0005524">
    <property type="term" value="F:ATP binding"/>
    <property type="evidence" value="ECO:0007669"/>
    <property type="project" value="InterPro"/>
</dbReference>
<sequence>MAMTEEERRAKIEEISAKGKAKGWSGEAVRGAYLEFFEAQGHLIYPSSPVIPRGDNTLLFINAGMNQFKPIFLGQIDRSSPLSEPPLHQDSAHLSPFGASPTAAAYASF</sequence>
<dbReference type="InterPro" id="IPR018164">
    <property type="entry name" value="Ala-tRNA-synth_IIc_N"/>
</dbReference>
<dbReference type="GO" id="GO:0002161">
    <property type="term" value="F:aminoacyl-tRNA deacylase activity"/>
    <property type="evidence" value="ECO:0007669"/>
    <property type="project" value="TreeGrafter"/>
</dbReference>
<reference evidence="3 4" key="1">
    <citation type="submission" date="2014-07" db="EMBL/GenBank/DDBJ databases">
        <authorList>
            <person name="Sibley D."/>
            <person name="Venepally P."/>
            <person name="Karamycheva S."/>
            <person name="Hadjithomas M."/>
            <person name="Khan A."/>
            <person name="Brunk B."/>
            <person name="Roos D."/>
            <person name="Caler E."/>
            <person name="Lorenzi H."/>
        </authorList>
    </citation>
    <scope>NUCLEOTIDE SEQUENCE [LARGE SCALE GENOMIC DNA]</scope>
    <source>
        <strain evidence="3 4">FOU</strain>
    </source>
</reference>
<dbReference type="InterPro" id="IPR045864">
    <property type="entry name" value="aa-tRNA-synth_II/BPL/LPL"/>
</dbReference>
<evidence type="ECO:0000313" key="3">
    <source>
        <dbReference type="EMBL" id="KFG50997.1"/>
    </source>
</evidence>
<gene>
    <name evidence="3" type="ORF">TGFOU_364200</name>
</gene>
<protein>
    <submittedName>
        <fullName evidence="3">Alanyl-tRNA synthetase</fullName>
    </submittedName>
</protein>
<dbReference type="PANTHER" id="PTHR11777:SF9">
    <property type="entry name" value="ALANINE--TRNA LIGASE, CYTOPLASMIC"/>
    <property type="match status" value="1"/>
</dbReference>
<feature type="domain" description="Alanyl-tRNA synthetase class IIc N-terminal" evidence="2">
    <location>
        <begin position="29"/>
        <end position="78"/>
    </location>
</feature>
<dbReference type="SUPFAM" id="SSF55681">
    <property type="entry name" value="Class II aaRS and biotin synthetases"/>
    <property type="match status" value="1"/>
</dbReference>
<name>A0A086L2X9_TOXGO</name>
<keyword evidence="3" id="KW-0030">Aminoacyl-tRNA synthetase</keyword>
<dbReference type="PANTHER" id="PTHR11777">
    <property type="entry name" value="ALANYL-TRNA SYNTHETASE"/>
    <property type="match status" value="1"/>
</dbReference>
<feature type="region of interest" description="Disordered" evidence="1">
    <location>
        <begin position="80"/>
        <end position="109"/>
    </location>
</feature>
<dbReference type="GO" id="GO:0004813">
    <property type="term" value="F:alanine-tRNA ligase activity"/>
    <property type="evidence" value="ECO:0007669"/>
    <property type="project" value="InterPro"/>
</dbReference>
<dbReference type="Pfam" id="PF01411">
    <property type="entry name" value="tRNA-synt_2c"/>
    <property type="match status" value="1"/>
</dbReference>